<dbReference type="RefSeq" id="WP_308420856.1">
    <property type="nucleotide sequence ID" value="NZ_BMIS01000001.1"/>
</dbReference>
<reference evidence="1" key="2">
    <citation type="submission" date="2020-09" db="EMBL/GenBank/DDBJ databases">
        <authorList>
            <person name="Sun Q."/>
            <person name="Zhou Y."/>
        </authorList>
    </citation>
    <scope>NUCLEOTIDE SEQUENCE</scope>
    <source>
        <strain evidence="1">CGMCC 1.15388</strain>
    </source>
</reference>
<evidence type="ECO:0000313" key="1">
    <source>
        <dbReference type="EMBL" id="GGE60581.1"/>
    </source>
</evidence>
<sequence>MAVIRGAGHLVVRDELPSPGARTMVRTGPGDMFRLGTDETLAEGYRRAQAGEPLEQ</sequence>
<dbReference type="EMBL" id="BMIS01000001">
    <property type="protein sequence ID" value="GGE60581.1"/>
    <property type="molecule type" value="Genomic_DNA"/>
</dbReference>
<gene>
    <name evidence="1" type="ORF">GCM10011401_04340</name>
</gene>
<comment type="caution">
    <text evidence="1">The sequence shown here is derived from an EMBL/GenBank/DDBJ whole genome shotgun (WGS) entry which is preliminary data.</text>
</comment>
<organism evidence="1 2">
    <name type="scientific">Nesterenkonia cremea</name>
    <dbReference type="NCBI Taxonomy" id="1882340"/>
    <lineage>
        <taxon>Bacteria</taxon>
        <taxon>Bacillati</taxon>
        <taxon>Actinomycetota</taxon>
        <taxon>Actinomycetes</taxon>
        <taxon>Micrococcales</taxon>
        <taxon>Micrococcaceae</taxon>
        <taxon>Nesterenkonia</taxon>
    </lineage>
</organism>
<name>A0A917ENN1_9MICC</name>
<accession>A0A917ENN1</accession>
<dbReference type="Proteomes" id="UP000633136">
    <property type="component" value="Unassembled WGS sequence"/>
</dbReference>
<evidence type="ECO:0000313" key="2">
    <source>
        <dbReference type="Proteomes" id="UP000633136"/>
    </source>
</evidence>
<proteinExistence type="predicted"/>
<reference evidence="1" key="1">
    <citation type="journal article" date="2014" name="Int. J. Syst. Evol. Microbiol.">
        <title>Complete genome sequence of Corynebacterium casei LMG S-19264T (=DSM 44701T), isolated from a smear-ripened cheese.</title>
        <authorList>
            <consortium name="US DOE Joint Genome Institute (JGI-PGF)"/>
            <person name="Walter F."/>
            <person name="Albersmeier A."/>
            <person name="Kalinowski J."/>
            <person name="Ruckert C."/>
        </authorList>
    </citation>
    <scope>NUCLEOTIDE SEQUENCE</scope>
    <source>
        <strain evidence="1">CGMCC 1.15388</strain>
    </source>
</reference>
<keyword evidence="2" id="KW-1185">Reference proteome</keyword>
<dbReference type="AlphaFoldDB" id="A0A917ENN1"/>
<protein>
    <submittedName>
        <fullName evidence="1">Uncharacterized protein</fullName>
    </submittedName>
</protein>